<dbReference type="Pfam" id="PF12710">
    <property type="entry name" value="HAD"/>
    <property type="match status" value="1"/>
</dbReference>
<dbReference type="InterPro" id="IPR006385">
    <property type="entry name" value="HAD_hydro_SerB1"/>
</dbReference>
<dbReference type="PANTHER" id="PTHR43344">
    <property type="entry name" value="PHOSPHOSERINE PHOSPHATASE"/>
    <property type="match status" value="1"/>
</dbReference>
<keyword evidence="7" id="KW-1185">Reference proteome</keyword>
<dbReference type="RefSeq" id="WP_272177792.1">
    <property type="nucleotide sequence ID" value="NZ_JAQOSK010000016.1"/>
</dbReference>
<accession>A0ABT5G3Q2</accession>
<protein>
    <submittedName>
        <fullName evidence="6">HAD-IB family hydrolase</fullName>
    </submittedName>
</protein>
<dbReference type="EMBL" id="JAQOSK010000016">
    <property type="protein sequence ID" value="MDC2959358.1"/>
    <property type="molecule type" value="Genomic_DNA"/>
</dbReference>
<dbReference type="Gene3D" id="1.20.1440.100">
    <property type="entry name" value="SG protein - dephosphorylation function"/>
    <property type="match status" value="1"/>
</dbReference>
<dbReference type="Gene3D" id="3.40.50.1000">
    <property type="entry name" value="HAD superfamily/HAD-like"/>
    <property type="match status" value="1"/>
</dbReference>
<proteinExistence type="inferred from homology"/>
<keyword evidence="2" id="KW-0479">Metal-binding</keyword>
<evidence type="ECO:0000256" key="5">
    <source>
        <dbReference type="SAM" id="MobiDB-lite"/>
    </source>
</evidence>
<evidence type="ECO:0000256" key="3">
    <source>
        <dbReference type="ARBA" id="ARBA00022801"/>
    </source>
</evidence>
<dbReference type="SUPFAM" id="SSF56784">
    <property type="entry name" value="HAD-like"/>
    <property type="match status" value="1"/>
</dbReference>
<dbReference type="PANTHER" id="PTHR43344:SF13">
    <property type="entry name" value="PHOSPHATASE RV3661-RELATED"/>
    <property type="match status" value="1"/>
</dbReference>
<feature type="region of interest" description="Disordered" evidence="5">
    <location>
        <begin position="225"/>
        <end position="248"/>
    </location>
</feature>
<comment type="similarity">
    <text evidence="1">Belongs to the HAD-like hydrolase superfamily. SerB family.</text>
</comment>
<evidence type="ECO:0000313" key="6">
    <source>
        <dbReference type="EMBL" id="MDC2959358.1"/>
    </source>
</evidence>
<evidence type="ECO:0000256" key="1">
    <source>
        <dbReference type="ARBA" id="ARBA00009184"/>
    </source>
</evidence>
<name>A0ABT5G3Q2_9ACTN</name>
<keyword evidence="4" id="KW-0460">Magnesium</keyword>
<evidence type="ECO:0000256" key="4">
    <source>
        <dbReference type="ARBA" id="ARBA00022842"/>
    </source>
</evidence>
<evidence type="ECO:0000256" key="2">
    <source>
        <dbReference type="ARBA" id="ARBA00022723"/>
    </source>
</evidence>
<gene>
    <name evidence="6" type="ORF">PO587_33505</name>
</gene>
<dbReference type="GO" id="GO:0016787">
    <property type="term" value="F:hydrolase activity"/>
    <property type="evidence" value="ECO:0007669"/>
    <property type="project" value="UniProtKB-KW"/>
</dbReference>
<organism evidence="6 7">
    <name type="scientific">Streptomyces gilvifuscus</name>
    <dbReference type="NCBI Taxonomy" id="1550617"/>
    <lineage>
        <taxon>Bacteria</taxon>
        <taxon>Bacillati</taxon>
        <taxon>Actinomycetota</taxon>
        <taxon>Actinomycetes</taxon>
        <taxon>Kitasatosporales</taxon>
        <taxon>Streptomycetaceae</taxon>
        <taxon>Streptomyces</taxon>
    </lineage>
</organism>
<dbReference type="InterPro" id="IPR023214">
    <property type="entry name" value="HAD_sf"/>
</dbReference>
<comment type="caution">
    <text evidence="6">The sequence shown here is derived from an EMBL/GenBank/DDBJ whole genome shotgun (WGS) entry which is preliminary data.</text>
</comment>
<evidence type="ECO:0000313" key="7">
    <source>
        <dbReference type="Proteomes" id="UP001221328"/>
    </source>
</evidence>
<dbReference type="InterPro" id="IPR050582">
    <property type="entry name" value="HAD-like_SerB"/>
</dbReference>
<feature type="compositionally biased region" description="Basic and acidic residues" evidence="5">
    <location>
        <begin position="239"/>
        <end position="248"/>
    </location>
</feature>
<keyword evidence="3 6" id="KW-0378">Hydrolase</keyword>
<dbReference type="InterPro" id="IPR036412">
    <property type="entry name" value="HAD-like_sf"/>
</dbReference>
<dbReference type="NCBIfam" id="TIGR01488">
    <property type="entry name" value="HAD-SF-IB"/>
    <property type="match status" value="1"/>
</dbReference>
<sequence>MSRPARLVFSDVDETLIAGKSMFDFLAYYFRATRGTPGTRHAADVRRELSRRTSAGAPREAMNRLYYRAWAGEPAARVAELAKAWYAERSGAPGFYLASTRRALELHRDAGHTVILVSGSFPAVLAPIAAEVGAARLLCSVPGIHDGVLTGQLVGDPCIGEAKRAAVRDILRSRPAVDPAQCYAYGDHVSDLPMLAEVGNPVIVGGSAQLRARLPRARVLHPQAVDDAPALLRPTRERRKQESHRAGA</sequence>
<dbReference type="Proteomes" id="UP001221328">
    <property type="component" value="Unassembled WGS sequence"/>
</dbReference>
<reference evidence="6 7" key="1">
    <citation type="journal article" date="2015" name="Int. J. Syst. Evol. Microbiol.">
        <title>Streptomyces gilvifuscus sp. nov., an actinomycete that produces antibacterial compounds isolated from soil.</title>
        <authorList>
            <person name="Nguyen T.M."/>
            <person name="Kim J."/>
        </authorList>
    </citation>
    <scope>NUCLEOTIDE SEQUENCE [LARGE SCALE GENOMIC DNA]</scope>
    <source>
        <strain evidence="6 7">T113</strain>
    </source>
</reference>
<dbReference type="NCBIfam" id="TIGR01490">
    <property type="entry name" value="HAD-SF-IB-hyp1"/>
    <property type="match status" value="1"/>
</dbReference>